<comment type="caution">
    <text evidence="1">The sequence shown here is derived from an EMBL/GenBank/DDBJ whole genome shotgun (WGS) entry which is preliminary data.</text>
</comment>
<dbReference type="EMBL" id="DXBE01000028">
    <property type="protein sequence ID" value="HIZ68943.1"/>
    <property type="molecule type" value="Genomic_DNA"/>
</dbReference>
<gene>
    <name evidence="1" type="ORF">H9966_03525</name>
</gene>
<dbReference type="AlphaFoldDB" id="A0A9D2FXT4"/>
<evidence type="ECO:0000313" key="1">
    <source>
        <dbReference type="EMBL" id="HIZ68943.1"/>
    </source>
</evidence>
<sequence length="123" mass="14373">MENHNETTPEEAMARDVEWLLERREEEGWRWTGRQCELVELVYAAAQTGLLLAPDGNRPTVGRLLREVAARLHCSLPRNPGSVYARLRVSMESQYSRRLPMRARYAYMLERGEERPVRRFVSA</sequence>
<accession>A0A9D2FXT4</accession>
<name>A0A9D2FXT4_9BACT</name>
<organism evidence="1 2">
    <name type="scientific">Candidatus Prevotella avicola</name>
    <dbReference type="NCBI Taxonomy" id="2838738"/>
    <lineage>
        <taxon>Bacteria</taxon>
        <taxon>Pseudomonadati</taxon>
        <taxon>Bacteroidota</taxon>
        <taxon>Bacteroidia</taxon>
        <taxon>Bacteroidales</taxon>
        <taxon>Prevotellaceae</taxon>
        <taxon>Prevotella</taxon>
    </lineage>
</organism>
<protein>
    <submittedName>
        <fullName evidence="1">Uncharacterized protein</fullName>
    </submittedName>
</protein>
<dbReference type="Proteomes" id="UP000824055">
    <property type="component" value="Unassembled WGS sequence"/>
</dbReference>
<evidence type="ECO:0000313" key="2">
    <source>
        <dbReference type="Proteomes" id="UP000824055"/>
    </source>
</evidence>
<proteinExistence type="predicted"/>
<reference evidence="1" key="2">
    <citation type="submission" date="2021-04" db="EMBL/GenBank/DDBJ databases">
        <authorList>
            <person name="Gilroy R."/>
        </authorList>
    </citation>
    <scope>NUCLEOTIDE SEQUENCE</scope>
    <source>
        <strain evidence="1">ChiHecec3B27-8219</strain>
    </source>
</reference>
<reference evidence="1" key="1">
    <citation type="journal article" date="2021" name="PeerJ">
        <title>Extensive microbial diversity within the chicken gut microbiome revealed by metagenomics and culture.</title>
        <authorList>
            <person name="Gilroy R."/>
            <person name="Ravi A."/>
            <person name="Getino M."/>
            <person name="Pursley I."/>
            <person name="Horton D.L."/>
            <person name="Alikhan N.F."/>
            <person name="Baker D."/>
            <person name="Gharbi K."/>
            <person name="Hall N."/>
            <person name="Watson M."/>
            <person name="Adriaenssens E.M."/>
            <person name="Foster-Nyarko E."/>
            <person name="Jarju S."/>
            <person name="Secka A."/>
            <person name="Antonio M."/>
            <person name="Oren A."/>
            <person name="Chaudhuri R.R."/>
            <person name="La Ragione R."/>
            <person name="Hildebrand F."/>
            <person name="Pallen M.J."/>
        </authorList>
    </citation>
    <scope>NUCLEOTIDE SEQUENCE</scope>
    <source>
        <strain evidence="1">ChiHecec3B27-8219</strain>
    </source>
</reference>